<evidence type="ECO:0000313" key="2">
    <source>
        <dbReference type="Proteomes" id="UP000257109"/>
    </source>
</evidence>
<protein>
    <submittedName>
        <fullName evidence="1">Uncharacterized protein</fullName>
    </submittedName>
</protein>
<gene>
    <name evidence="1" type="ORF">CR513_03446</name>
</gene>
<feature type="non-terminal residue" evidence="1">
    <location>
        <position position="1"/>
    </location>
</feature>
<proteinExistence type="predicted"/>
<comment type="caution">
    <text evidence="1">The sequence shown here is derived from an EMBL/GenBank/DDBJ whole genome shotgun (WGS) entry which is preliminary data.</text>
</comment>
<sequence>MVGIPVNTPPFHGPLRQNGRVSFQIKISAIFMRSTTLEEKLPTEGLVGLFHDVSSTCVPVLLLERFMPGNNVFEGCRKLSHKIFPVLVSMSTSLPESENSELVLDVMLDTLDDQMTRIIQRLVSVSNPYDCGLRLPPNSNVAVCGVLRGEEPQREVTIFGP</sequence>
<accession>A0A371I9W8</accession>
<reference evidence="1" key="1">
    <citation type="submission" date="2018-05" db="EMBL/GenBank/DDBJ databases">
        <title>Draft genome of Mucuna pruriens seed.</title>
        <authorList>
            <person name="Nnadi N.E."/>
            <person name="Vos R."/>
            <person name="Hasami M.H."/>
            <person name="Devisetty U.K."/>
            <person name="Aguiy J.C."/>
        </authorList>
    </citation>
    <scope>NUCLEOTIDE SEQUENCE [LARGE SCALE GENOMIC DNA]</scope>
    <source>
        <strain evidence="1">JCA_2017</strain>
    </source>
</reference>
<evidence type="ECO:0000313" key="1">
    <source>
        <dbReference type="EMBL" id="RDY11826.1"/>
    </source>
</evidence>
<dbReference type="Proteomes" id="UP000257109">
    <property type="component" value="Unassembled WGS sequence"/>
</dbReference>
<dbReference type="AlphaFoldDB" id="A0A371I9W8"/>
<keyword evidence="2" id="KW-1185">Reference proteome</keyword>
<organism evidence="1 2">
    <name type="scientific">Mucuna pruriens</name>
    <name type="common">Velvet bean</name>
    <name type="synonym">Dolichos pruriens</name>
    <dbReference type="NCBI Taxonomy" id="157652"/>
    <lineage>
        <taxon>Eukaryota</taxon>
        <taxon>Viridiplantae</taxon>
        <taxon>Streptophyta</taxon>
        <taxon>Embryophyta</taxon>
        <taxon>Tracheophyta</taxon>
        <taxon>Spermatophyta</taxon>
        <taxon>Magnoliopsida</taxon>
        <taxon>eudicotyledons</taxon>
        <taxon>Gunneridae</taxon>
        <taxon>Pentapetalae</taxon>
        <taxon>rosids</taxon>
        <taxon>fabids</taxon>
        <taxon>Fabales</taxon>
        <taxon>Fabaceae</taxon>
        <taxon>Papilionoideae</taxon>
        <taxon>50 kb inversion clade</taxon>
        <taxon>NPAAA clade</taxon>
        <taxon>indigoferoid/millettioid clade</taxon>
        <taxon>Phaseoleae</taxon>
        <taxon>Mucuna</taxon>
    </lineage>
</organism>
<name>A0A371I9W8_MUCPR</name>
<dbReference type="EMBL" id="QJKJ01000566">
    <property type="protein sequence ID" value="RDY11826.1"/>
    <property type="molecule type" value="Genomic_DNA"/>
</dbReference>